<dbReference type="Pfam" id="PF00691">
    <property type="entry name" value="OmpA"/>
    <property type="match status" value="1"/>
</dbReference>
<accession>I3CF10</accession>
<dbReference type="Gene3D" id="3.30.1330.60">
    <property type="entry name" value="OmpA-like domain"/>
    <property type="match status" value="1"/>
</dbReference>
<dbReference type="InterPro" id="IPR050330">
    <property type="entry name" value="Bact_OuterMem_StrucFunc"/>
</dbReference>
<evidence type="ECO:0000313" key="8">
    <source>
        <dbReference type="Proteomes" id="UP000005744"/>
    </source>
</evidence>
<feature type="domain" description="OmpA-like" evidence="6">
    <location>
        <begin position="37"/>
        <end position="149"/>
    </location>
</feature>
<evidence type="ECO:0000256" key="1">
    <source>
        <dbReference type="ARBA" id="ARBA00004442"/>
    </source>
</evidence>
<reference evidence="7 8" key="1">
    <citation type="submission" date="2011-11" db="EMBL/GenBank/DDBJ databases">
        <title>Improved High-Quality Draft sequence of Beggiatoa alba B18lD.</title>
        <authorList>
            <consortium name="US DOE Joint Genome Institute"/>
            <person name="Lucas S."/>
            <person name="Han J."/>
            <person name="Lapidus A."/>
            <person name="Cheng J.-F."/>
            <person name="Goodwin L."/>
            <person name="Pitluck S."/>
            <person name="Peters L."/>
            <person name="Mikhailova N."/>
            <person name="Held B."/>
            <person name="Detter J.C."/>
            <person name="Han C."/>
            <person name="Tapia R."/>
            <person name="Land M."/>
            <person name="Hauser L."/>
            <person name="Kyrpides N."/>
            <person name="Ivanova N."/>
            <person name="Pagani I."/>
            <person name="Samuel K."/>
            <person name="Teske A."/>
            <person name="Mueller J."/>
            <person name="Woyke T."/>
        </authorList>
    </citation>
    <scope>NUCLEOTIDE SEQUENCE [LARGE SCALE GENOMIC DNA]</scope>
    <source>
        <strain evidence="7 8">B18LD</strain>
    </source>
</reference>
<dbReference type="InterPro" id="IPR036737">
    <property type="entry name" value="OmpA-like_sf"/>
</dbReference>
<evidence type="ECO:0000256" key="5">
    <source>
        <dbReference type="SAM" id="SignalP"/>
    </source>
</evidence>
<dbReference type="PANTHER" id="PTHR30329">
    <property type="entry name" value="STATOR ELEMENT OF FLAGELLAR MOTOR COMPLEX"/>
    <property type="match status" value="1"/>
</dbReference>
<keyword evidence="3" id="KW-0998">Cell outer membrane</keyword>
<dbReference type="eggNOG" id="COG2885">
    <property type="taxonomic scope" value="Bacteria"/>
</dbReference>
<feature type="signal peptide" evidence="5">
    <location>
        <begin position="1"/>
        <end position="23"/>
    </location>
</feature>
<keyword evidence="8" id="KW-1185">Reference proteome</keyword>
<dbReference type="SUPFAM" id="SSF103088">
    <property type="entry name" value="OmpA-like"/>
    <property type="match status" value="1"/>
</dbReference>
<evidence type="ECO:0000256" key="4">
    <source>
        <dbReference type="PROSITE-ProRule" id="PRU00473"/>
    </source>
</evidence>
<dbReference type="PROSITE" id="PS51123">
    <property type="entry name" value="OMPA_2"/>
    <property type="match status" value="1"/>
</dbReference>
<evidence type="ECO:0000259" key="6">
    <source>
        <dbReference type="PROSITE" id="PS51123"/>
    </source>
</evidence>
<dbReference type="AlphaFoldDB" id="I3CF10"/>
<dbReference type="Proteomes" id="UP000005744">
    <property type="component" value="Unassembled WGS sequence"/>
</dbReference>
<keyword evidence="5" id="KW-0732">Signal</keyword>
<sequence>MNNGGFIRLMIFMSVLLSSAVYATEDNYPPPPTGITWGWQDNVFFALNHAILRKTDLPVLNRLAMTLQQYPAVNLLITGRADNTGEENYNRQLSSKRAQAVKQYLLKQGVSIHQLHVQEIGEQRPVASDACPEDRERNRRVDLAFFPQGYLPDRPTPVQGDTSPHAGECETVKEMQRFIQSH</sequence>
<dbReference type="STRING" id="395493.BegalDRAFT_1307"/>
<dbReference type="HOGENOM" id="CLU_1479325_0_0_6"/>
<dbReference type="CDD" id="cd07185">
    <property type="entry name" value="OmpA_C-like"/>
    <property type="match status" value="1"/>
</dbReference>
<dbReference type="EMBL" id="JH600070">
    <property type="protein sequence ID" value="EIJ42203.1"/>
    <property type="molecule type" value="Genomic_DNA"/>
</dbReference>
<dbReference type="PRINTS" id="PR01021">
    <property type="entry name" value="OMPADOMAIN"/>
</dbReference>
<evidence type="ECO:0000313" key="7">
    <source>
        <dbReference type="EMBL" id="EIJ42203.1"/>
    </source>
</evidence>
<organism evidence="7 8">
    <name type="scientific">Beggiatoa alba B18LD</name>
    <dbReference type="NCBI Taxonomy" id="395493"/>
    <lineage>
        <taxon>Bacteria</taxon>
        <taxon>Pseudomonadati</taxon>
        <taxon>Pseudomonadota</taxon>
        <taxon>Gammaproteobacteria</taxon>
        <taxon>Thiotrichales</taxon>
        <taxon>Thiotrichaceae</taxon>
        <taxon>Beggiatoa</taxon>
    </lineage>
</organism>
<gene>
    <name evidence="7" type="ORF">BegalDRAFT_1307</name>
</gene>
<feature type="chain" id="PRO_5003669479" evidence="5">
    <location>
        <begin position="24"/>
        <end position="182"/>
    </location>
</feature>
<comment type="subcellular location">
    <subcellularLocation>
        <location evidence="1">Cell outer membrane</location>
    </subcellularLocation>
</comment>
<dbReference type="InterPro" id="IPR006665">
    <property type="entry name" value="OmpA-like"/>
</dbReference>
<evidence type="ECO:0000256" key="2">
    <source>
        <dbReference type="ARBA" id="ARBA00023136"/>
    </source>
</evidence>
<evidence type="ECO:0000256" key="3">
    <source>
        <dbReference type="ARBA" id="ARBA00023237"/>
    </source>
</evidence>
<keyword evidence="2 4" id="KW-0472">Membrane</keyword>
<dbReference type="PANTHER" id="PTHR30329:SF21">
    <property type="entry name" value="LIPOPROTEIN YIAD-RELATED"/>
    <property type="match status" value="1"/>
</dbReference>
<dbReference type="GO" id="GO:0009279">
    <property type="term" value="C:cell outer membrane"/>
    <property type="evidence" value="ECO:0007669"/>
    <property type="project" value="UniProtKB-SubCell"/>
</dbReference>
<proteinExistence type="predicted"/>
<protein>
    <submittedName>
        <fullName evidence="7">Outer membrane protein/peptidoglycan-associated (Lipo)protein</fullName>
    </submittedName>
</protein>
<dbReference type="InterPro" id="IPR006664">
    <property type="entry name" value="OMP_bac"/>
</dbReference>
<name>I3CF10_9GAMM</name>